<reference evidence="1" key="1">
    <citation type="journal article" date="2017" name="Nature">
        <title>The genome of Chenopodium quinoa.</title>
        <authorList>
            <person name="Jarvis D.E."/>
            <person name="Ho Y.S."/>
            <person name="Lightfoot D.J."/>
            <person name="Schmoeckel S.M."/>
            <person name="Li B."/>
            <person name="Borm T.J.A."/>
            <person name="Ohyanagi H."/>
            <person name="Mineta K."/>
            <person name="Michell C.T."/>
            <person name="Saber N."/>
            <person name="Kharbatia N.M."/>
            <person name="Rupper R.R."/>
            <person name="Sharp A.R."/>
            <person name="Dally N."/>
            <person name="Boughton B.A."/>
            <person name="Woo Y.H."/>
            <person name="Gao G."/>
            <person name="Schijlen E.G.W.M."/>
            <person name="Guo X."/>
            <person name="Momin A.A."/>
            <person name="Negrao S."/>
            <person name="Al-Babili S."/>
            <person name="Gehring C."/>
            <person name="Roessner U."/>
            <person name="Jung C."/>
            <person name="Murphy K."/>
            <person name="Arold S.T."/>
            <person name="Gojobori T."/>
            <person name="van der Linden C.G."/>
            <person name="van Loo E.N."/>
            <person name="Jellen E.N."/>
            <person name="Maughan P.J."/>
            <person name="Tester M."/>
        </authorList>
    </citation>
    <scope>NUCLEOTIDE SEQUENCE [LARGE SCALE GENOMIC DNA]</scope>
    <source>
        <strain evidence="1">cv. PI 614886</strain>
    </source>
</reference>
<keyword evidence="2" id="KW-1185">Reference proteome</keyword>
<dbReference type="Proteomes" id="UP000596660">
    <property type="component" value="Unplaced"/>
</dbReference>
<proteinExistence type="predicted"/>
<name>A0A803MXT8_CHEQI</name>
<evidence type="ECO:0000313" key="1">
    <source>
        <dbReference type="EnsemblPlants" id="AUR62037018-RA:cds"/>
    </source>
</evidence>
<evidence type="ECO:0000313" key="2">
    <source>
        <dbReference type="Proteomes" id="UP000596660"/>
    </source>
</evidence>
<protein>
    <submittedName>
        <fullName evidence="1">Uncharacterized protein</fullName>
    </submittedName>
</protein>
<organism evidence="1 2">
    <name type="scientific">Chenopodium quinoa</name>
    <name type="common">Quinoa</name>
    <dbReference type="NCBI Taxonomy" id="63459"/>
    <lineage>
        <taxon>Eukaryota</taxon>
        <taxon>Viridiplantae</taxon>
        <taxon>Streptophyta</taxon>
        <taxon>Embryophyta</taxon>
        <taxon>Tracheophyta</taxon>
        <taxon>Spermatophyta</taxon>
        <taxon>Magnoliopsida</taxon>
        <taxon>eudicotyledons</taxon>
        <taxon>Gunneridae</taxon>
        <taxon>Pentapetalae</taxon>
        <taxon>Caryophyllales</taxon>
        <taxon>Chenopodiaceae</taxon>
        <taxon>Chenopodioideae</taxon>
        <taxon>Atripliceae</taxon>
        <taxon>Chenopodium</taxon>
    </lineage>
</organism>
<dbReference type="Gramene" id="AUR62037018-RA">
    <property type="protein sequence ID" value="AUR62037018-RA:cds"/>
    <property type="gene ID" value="AUR62037018"/>
</dbReference>
<reference evidence="1" key="2">
    <citation type="submission" date="2021-03" db="UniProtKB">
        <authorList>
            <consortium name="EnsemblPlants"/>
        </authorList>
    </citation>
    <scope>IDENTIFICATION</scope>
</reference>
<dbReference type="AlphaFoldDB" id="A0A803MXT8"/>
<accession>A0A803MXT8</accession>
<sequence length="63" mass="7343">MNGDEEALSSVFEPILARRLKGKHEDTDDEFTEELRFSILDDVVDEEVQISRMVIKQIMIFLT</sequence>
<dbReference type="EnsemblPlants" id="AUR62037018-RA">
    <property type="protein sequence ID" value="AUR62037018-RA:cds"/>
    <property type="gene ID" value="AUR62037018"/>
</dbReference>